<dbReference type="GO" id="GO:1990166">
    <property type="term" value="P:protein localization to site of double-strand break"/>
    <property type="evidence" value="ECO:0007669"/>
    <property type="project" value="TreeGrafter"/>
</dbReference>
<feature type="compositionally biased region" description="Basic residues" evidence="2">
    <location>
        <begin position="227"/>
        <end position="237"/>
    </location>
</feature>
<dbReference type="EMBL" id="VZSV01000148">
    <property type="protein sequence ID" value="NXA52831.1"/>
    <property type="molecule type" value="Genomic_DNA"/>
</dbReference>
<dbReference type="OrthoDB" id="6158547at2759"/>
<evidence type="ECO:0000313" key="4">
    <source>
        <dbReference type="EMBL" id="NXA52831.1"/>
    </source>
</evidence>
<sequence length="1177" mass="132460">RNQSITEFFKPVLKQDLGHKDRTVPCSPGRGNVKDGGTGMSALCTERFEKKVSSPKQVRRKKMPVQTPNTSPGPDAFRRGVKGKRDKVTSLENSRACRTFTSVYPKVVIQKLFVTAGSSSCSLAQKDKIVKQEQGRNEKCQSVMRTPLSCGNSWEQKTDSMDLEETSSDSDRWVSALEADAINIHSRNNGHVSNTSPCQNPGHSVKLQCAPGDSQFRLSLEACCRERKQKKHRKKQSKPPTAKPFSGMNLSHQGNGYPLRKRSHSASWETASDDPSQSKHTSKPEASSPNLRRLSPEKATVMWKSQSFPSLCVSSKMSSRPSKQKDSPGKRKRTAVSLDTNSSNQSVVASLNDSLFTRSSEQCRNRKSDFVKTSLLKSSSNGVVQLTEAAALPEHDSALSEEYLDSSHESGKSNSSLVGLSSLYSVHSPNKNNHLSVADTKENQLQVPHSCFFLEKSLSQEKSAVLHSVHHLTQTNTVFTKDVNCHLQNADLSQVLDAAKQQDRKKLERPLLPKAVSTELSNSLPKSKGKILEKKFNQHSVDYPGKLVLPEEIGRSAPCSLPFKEGCVESSQISSQRSEELQVEKTRSEASRLNSKSKSSIDSEDESLECDLDDDEEEEILLPLQEILSSSPQPELGTLEGDCLENLLQDSMSPSLKLPLSKPPVVSQVSYVNSLEHILKEKEESKRVDELEKQLQEDIQRTETNSSDGDEEEDAFADGDLSEEHRAFIQRFSITAHAIPDYHPGEEIFDLATSGRIFNQHNLDLSNFYFIPQNPIENLLLSSGAAQQLSLAIHGFLSSAYSRIMCPIPILRWLFQMMSVHPDYCVSTQILDKLMEITLKNASICDEQSKPWIPSLADVSAVFVNMGVAFRSLFPLQHLQPNFNECDILSHVQETVSKKQLRGDLMTTRPAFTAVPETNLINVIKFLGFCITVCQGGYTDQEIVLLLLSLFKISLEKQLKQIPLVDFQCLFIKLLKSIKDWDTKMPELCLAMNELSSQHHNLLWLVQLVPSWIIRGRQVRQRLSLVIISKLLNKKHIRIPDTSDEQMSLLRQFLVCMKPSSLLKRTREGLEQQNDVSGEHLHSELEQQTYYLIYILLHLVSEASFFDVVNSNQRQHLLKLCGALDKHIKCDIREDVRLFYRSKVKDLVARIYGKWQDMIQNTRPTQGKLHDFWEPDL</sequence>
<feature type="region of interest" description="Disordered" evidence="2">
    <location>
        <begin position="312"/>
        <end position="344"/>
    </location>
</feature>
<feature type="compositionally biased region" description="Polar residues" evidence="2">
    <location>
        <begin position="265"/>
        <end position="290"/>
    </location>
</feature>
<dbReference type="GO" id="GO:0035861">
    <property type="term" value="C:site of double-strand break"/>
    <property type="evidence" value="ECO:0007669"/>
    <property type="project" value="TreeGrafter"/>
</dbReference>
<evidence type="ECO:0000256" key="2">
    <source>
        <dbReference type="SAM" id="MobiDB-lite"/>
    </source>
</evidence>
<dbReference type="Proteomes" id="UP000531559">
    <property type="component" value="Unassembled WGS sequence"/>
</dbReference>
<gene>
    <name evidence="4" type="primary">Slf2</name>
    <name evidence="4" type="ORF">NOTJUL_R09379</name>
</gene>
<comment type="caution">
    <text evidence="4">The sequence shown here is derived from an EMBL/GenBank/DDBJ whole genome shotgun (WGS) entry which is preliminary data.</text>
</comment>
<evidence type="ECO:0000313" key="5">
    <source>
        <dbReference type="Proteomes" id="UP000531559"/>
    </source>
</evidence>
<feature type="compositionally biased region" description="Low complexity" evidence="2">
    <location>
        <begin position="591"/>
        <end position="600"/>
    </location>
</feature>
<name>A0A7K7WHT3_9AVES</name>
<feature type="compositionally biased region" description="Acidic residues" evidence="2">
    <location>
        <begin position="602"/>
        <end position="612"/>
    </location>
</feature>
<dbReference type="GO" id="GO:0006974">
    <property type="term" value="P:DNA damage response"/>
    <property type="evidence" value="ECO:0007669"/>
    <property type="project" value="TreeGrafter"/>
</dbReference>
<dbReference type="PANTHER" id="PTHR16046">
    <property type="entry name" value="SMC5-SMC6 COMPLEX LOCALIZATION FACTOR 2"/>
    <property type="match status" value="1"/>
</dbReference>
<dbReference type="AlphaFoldDB" id="A0A7K7WHT3"/>
<feature type="compositionally biased region" description="Basic and acidic residues" evidence="2">
    <location>
        <begin position="577"/>
        <end position="590"/>
    </location>
</feature>
<protein>
    <submittedName>
        <fullName evidence="4">SLF2 protein</fullName>
    </submittedName>
</protein>
<proteinExistence type="inferred from homology"/>
<dbReference type="PANTHER" id="PTHR16046:SF10">
    <property type="entry name" value="SMC5-SMC6 COMPLEX LOCALIZATION FACTOR PROTEIN 2"/>
    <property type="match status" value="1"/>
</dbReference>
<feature type="region of interest" description="Disordered" evidence="2">
    <location>
        <begin position="574"/>
        <end position="612"/>
    </location>
</feature>
<evidence type="ECO:0000259" key="3">
    <source>
        <dbReference type="Pfam" id="PF14816"/>
    </source>
</evidence>
<feature type="region of interest" description="Disordered" evidence="2">
    <location>
        <begin position="226"/>
        <end position="293"/>
    </location>
</feature>
<feature type="non-terminal residue" evidence="4">
    <location>
        <position position="1177"/>
    </location>
</feature>
<comment type="similarity">
    <text evidence="1">Belongs to the FAM178 family.</text>
</comment>
<feature type="compositionally biased region" description="Acidic residues" evidence="2">
    <location>
        <begin position="708"/>
        <end position="717"/>
    </location>
</feature>
<feature type="region of interest" description="Disordered" evidence="2">
    <location>
        <begin position="685"/>
        <end position="717"/>
    </location>
</feature>
<feature type="domain" description="Coiled-coil SMC6 And NSE5 INteracting (CANIN)" evidence="3">
    <location>
        <begin position="666"/>
        <end position="1036"/>
    </location>
</feature>
<feature type="compositionally biased region" description="Polar residues" evidence="2">
    <location>
        <begin position="312"/>
        <end position="321"/>
    </location>
</feature>
<dbReference type="GO" id="GO:2000781">
    <property type="term" value="P:positive regulation of double-strand break repair"/>
    <property type="evidence" value="ECO:0007669"/>
    <property type="project" value="TreeGrafter"/>
</dbReference>
<dbReference type="InterPro" id="IPR044276">
    <property type="entry name" value="CANIN_dom"/>
</dbReference>
<organism evidence="4 5">
    <name type="scientific">Nothocercus julius</name>
    <dbReference type="NCBI Taxonomy" id="2585813"/>
    <lineage>
        <taxon>Eukaryota</taxon>
        <taxon>Metazoa</taxon>
        <taxon>Chordata</taxon>
        <taxon>Craniata</taxon>
        <taxon>Vertebrata</taxon>
        <taxon>Euteleostomi</taxon>
        <taxon>Archelosauria</taxon>
        <taxon>Archosauria</taxon>
        <taxon>Dinosauria</taxon>
        <taxon>Saurischia</taxon>
        <taxon>Theropoda</taxon>
        <taxon>Coelurosauria</taxon>
        <taxon>Aves</taxon>
        <taxon>Palaeognathae</taxon>
        <taxon>Tinamiformes</taxon>
        <taxon>Tinamidae</taxon>
        <taxon>Nothocercus</taxon>
    </lineage>
</organism>
<accession>A0A7K7WHT3</accession>
<dbReference type="InterPro" id="IPR026161">
    <property type="entry name" value="FAM178"/>
</dbReference>
<feature type="non-terminal residue" evidence="4">
    <location>
        <position position="1"/>
    </location>
</feature>
<keyword evidence="5" id="KW-1185">Reference proteome</keyword>
<evidence type="ECO:0000256" key="1">
    <source>
        <dbReference type="ARBA" id="ARBA00010311"/>
    </source>
</evidence>
<reference evidence="4 5" key="1">
    <citation type="submission" date="2019-09" db="EMBL/GenBank/DDBJ databases">
        <title>Bird 10,000 Genomes (B10K) Project - Family phase.</title>
        <authorList>
            <person name="Zhang G."/>
        </authorList>
    </citation>
    <scope>NUCLEOTIDE SEQUENCE [LARGE SCALE GENOMIC DNA]</scope>
    <source>
        <strain evidence="4">B10K-MSB-01</strain>
    </source>
</reference>
<feature type="compositionally biased region" description="Basic and acidic residues" evidence="2">
    <location>
        <begin position="685"/>
        <end position="701"/>
    </location>
</feature>
<feature type="region of interest" description="Disordered" evidence="2">
    <location>
        <begin position="19"/>
        <end position="88"/>
    </location>
</feature>
<dbReference type="GO" id="GO:0005634">
    <property type="term" value="C:nucleus"/>
    <property type="evidence" value="ECO:0007669"/>
    <property type="project" value="TreeGrafter"/>
</dbReference>
<dbReference type="Pfam" id="PF14816">
    <property type="entry name" value="CANIN"/>
    <property type="match status" value="1"/>
</dbReference>